<evidence type="ECO:0000256" key="2">
    <source>
        <dbReference type="ARBA" id="ARBA00022692"/>
    </source>
</evidence>
<keyword evidence="10" id="KW-1185">Reference proteome</keyword>
<evidence type="ECO:0000313" key="9">
    <source>
        <dbReference type="EMBL" id="TDP81607.1"/>
    </source>
</evidence>
<dbReference type="EMBL" id="SNXW01000007">
    <property type="protein sequence ID" value="TDP81607.1"/>
    <property type="molecule type" value="Genomic_DNA"/>
</dbReference>
<name>A0A4R6R7R0_9BURK</name>
<organism evidence="9 10">
    <name type="scientific">Aquabacterium commune</name>
    <dbReference type="NCBI Taxonomy" id="70586"/>
    <lineage>
        <taxon>Bacteria</taxon>
        <taxon>Pseudomonadati</taxon>
        <taxon>Pseudomonadota</taxon>
        <taxon>Betaproteobacteria</taxon>
        <taxon>Burkholderiales</taxon>
        <taxon>Aquabacterium</taxon>
    </lineage>
</organism>
<comment type="caution">
    <text evidence="9">The sequence shown here is derived from an EMBL/GenBank/DDBJ whole genome shotgun (WGS) entry which is preliminary data.</text>
</comment>
<evidence type="ECO:0000256" key="1">
    <source>
        <dbReference type="ARBA" id="ARBA00004141"/>
    </source>
</evidence>
<feature type="domain" description="Protein glycosylation ligase" evidence="8">
    <location>
        <begin position="176"/>
        <end position="200"/>
    </location>
</feature>
<dbReference type="AlphaFoldDB" id="A0A4R6R7R0"/>
<feature type="transmembrane region" description="Helical" evidence="5">
    <location>
        <begin position="185"/>
        <end position="202"/>
    </location>
</feature>
<dbReference type="Pfam" id="PF11846">
    <property type="entry name" value="Wzy_C_2"/>
    <property type="match status" value="1"/>
</dbReference>
<feature type="transmembrane region" description="Helical" evidence="5">
    <location>
        <begin position="38"/>
        <end position="55"/>
    </location>
</feature>
<evidence type="ECO:0000259" key="8">
    <source>
        <dbReference type="Pfam" id="PF15864"/>
    </source>
</evidence>
<dbReference type="InterPro" id="IPR051533">
    <property type="entry name" value="WaaL-like"/>
</dbReference>
<sequence length="605" mass="65018">MNPIRSESLSTGWGLAILALLGPTLIAAHDPPSVTFYNQALAALGWGLWLAWLGVHSADATPFRAPRGPGRSGLIAMSVVLLVQAAQALWAGVASPVPLGLGLMGGGLALGALLALHGGWRAGSSAASGMDTLPMLFFGGLALAGAVGLGLSLVQVFHPAWADGVFIAVPTIAGRAVANLRQPNHLSTVLVFACAAAAWLGAQGRLHERLAALGVAGFIVGIVLTASRTGMVGMAFLTLWGCLDRQLPRSLRWTLIGAPAIYGLAWGGMWLWSHADSSVAFAAEARLHDGSDISSSRFKIWANVLELIRQQPWLGVGYGRFNFAWSMTPFPTRPVAFFDHTHNVLLQWAVEFGVPLAALMTGLCAWAFWLLVRPWRAGAEQGSPWRHHTVGACAVMVAMAGFHSLLEYPLWYGYFLWPTAFAFGLGLSARTPASADAGVGSCALSSATAAPWRGRAAPGLLMAALAVWCALDYRAASNIYAPRAGAGPLDQRIAFGMKMPWWGYQADYALVNRPDEDEPSLPPEAFRRTVHNLLDARLMMAYARSLAEHGQTDKARYVAQRLYEFRNSMAKDWKALCETPLEPGEPVPFQCEKPQQAYTWRDMAP</sequence>
<dbReference type="Proteomes" id="UP000294593">
    <property type="component" value="Unassembled WGS sequence"/>
</dbReference>
<feature type="transmembrane region" description="Helical" evidence="5">
    <location>
        <begin position="352"/>
        <end position="372"/>
    </location>
</feature>
<evidence type="ECO:0000259" key="6">
    <source>
        <dbReference type="Pfam" id="PF04932"/>
    </source>
</evidence>
<dbReference type="InterPro" id="IPR021797">
    <property type="entry name" value="Wzy_C_2"/>
</dbReference>
<dbReference type="PANTHER" id="PTHR37422">
    <property type="entry name" value="TEICHURONIC ACID BIOSYNTHESIS PROTEIN TUAE"/>
    <property type="match status" value="1"/>
</dbReference>
<dbReference type="Pfam" id="PF04932">
    <property type="entry name" value="Wzy_C"/>
    <property type="match status" value="1"/>
</dbReference>
<feature type="transmembrane region" description="Helical" evidence="5">
    <location>
        <begin position="75"/>
        <end position="93"/>
    </location>
</feature>
<keyword evidence="3 5" id="KW-1133">Transmembrane helix</keyword>
<dbReference type="GO" id="GO:0016874">
    <property type="term" value="F:ligase activity"/>
    <property type="evidence" value="ECO:0007669"/>
    <property type="project" value="UniProtKB-KW"/>
</dbReference>
<dbReference type="GO" id="GO:0016020">
    <property type="term" value="C:membrane"/>
    <property type="evidence" value="ECO:0007669"/>
    <property type="project" value="UniProtKB-SubCell"/>
</dbReference>
<keyword evidence="9" id="KW-0436">Ligase</keyword>
<reference evidence="9 10" key="1">
    <citation type="submission" date="2019-03" db="EMBL/GenBank/DDBJ databases">
        <title>Genomic Encyclopedia of Type Strains, Phase IV (KMG-IV): sequencing the most valuable type-strain genomes for metagenomic binning, comparative biology and taxonomic classification.</title>
        <authorList>
            <person name="Goeker M."/>
        </authorList>
    </citation>
    <scope>NUCLEOTIDE SEQUENCE [LARGE SCALE GENOMIC DNA]</scope>
    <source>
        <strain evidence="9 10">DSM 11901</strain>
    </source>
</reference>
<keyword evidence="2 5" id="KW-0812">Transmembrane</keyword>
<dbReference type="PANTHER" id="PTHR37422:SF21">
    <property type="entry name" value="EXOQ-LIKE PROTEIN"/>
    <property type="match status" value="1"/>
</dbReference>
<protein>
    <submittedName>
        <fullName evidence="9">Pilin glycosylation ligase PglL</fullName>
    </submittedName>
</protein>
<feature type="transmembrane region" description="Helical" evidence="5">
    <location>
        <begin position="384"/>
        <end position="405"/>
    </location>
</feature>
<dbReference type="InterPro" id="IPR031726">
    <property type="entry name" value="PglL_A"/>
</dbReference>
<comment type="subcellular location">
    <subcellularLocation>
        <location evidence="1">Membrane</location>
        <topology evidence="1">Multi-pass membrane protein</topology>
    </subcellularLocation>
</comment>
<dbReference type="InterPro" id="IPR007016">
    <property type="entry name" value="O-antigen_ligase-rel_domated"/>
</dbReference>
<evidence type="ECO:0000256" key="5">
    <source>
        <dbReference type="SAM" id="Phobius"/>
    </source>
</evidence>
<evidence type="ECO:0000256" key="4">
    <source>
        <dbReference type="ARBA" id="ARBA00023136"/>
    </source>
</evidence>
<evidence type="ECO:0000256" key="3">
    <source>
        <dbReference type="ARBA" id="ARBA00022989"/>
    </source>
</evidence>
<feature type="transmembrane region" description="Helical" evidence="5">
    <location>
        <begin position="132"/>
        <end position="154"/>
    </location>
</feature>
<feature type="transmembrane region" description="Helical" evidence="5">
    <location>
        <begin position="214"/>
        <end position="241"/>
    </location>
</feature>
<evidence type="ECO:0000313" key="10">
    <source>
        <dbReference type="Proteomes" id="UP000294593"/>
    </source>
</evidence>
<dbReference type="OrthoDB" id="4448at2"/>
<feature type="transmembrane region" description="Helical" evidence="5">
    <location>
        <begin position="160"/>
        <end position="178"/>
    </location>
</feature>
<feature type="transmembrane region" description="Helical" evidence="5">
    <location>
        <begin position="253"/>
        <end position="272"/>
    </location>
</feature>
<gene>
    <name evidence="9" type="ORF">EV672_10737</name>
</gene>
<feature type="domain" description="O-antigen ligase-related" evidence="6">
    <location>
        <begin position="215"/>
        <end position="359"/>
    </location>
</feature>
<dbReference type="Pfam" id="PF15864">
    <property type="entry name" value="PglL_A"/>
    <property type="match status" value="1"/>
</dbReference>
<dbReference type="RefSeq" id="WP_133609702.1">
    <property type="nucleotide sequence ID" value="NZ_SNXW01000007.1"/>
</dbReference>
<feature type="transmembrane region" description="Helical" evidence="5">
    <location>
        <begin position="99"/>
        <end position="120"/>
    </location>
</feature>
<accession>A0A4R6R7R0</accession>
<proteinExistence type="predicted"/>
<keyword evidence="4 5" id="KW-0472">Membrane</keyword>
<feature type="domain" description="Virulence factor membrane-bound polymerase C-terminal" evidence="7">
    <location>
        <begin position="395"/>
        <end position="567"/>
    </location>
</feature>
<evidence type="ECO:0000259" key="7">
    <source>
        <dbReference type="Pfam" id="PF11846"/>
    </source>
</evidence>